<dbReference type="OrthoDB" id="2309955at2759"/>
<protein>
    <submittedName>
        <fullName evidence="1">Zinc finger BED domain-containing protein 1</fullName>
    </submittedName>
</protein>
<proteinExistence type="predicted"/>
<gene>
    <name evidence="1" type="ORF">F8M41_005576</name>
</gene>
<evidence type="ECO:0000313" key="1">
    <source>
        <dbReference type="EMBL" id="KAF0430079.1"/>
    </source>
</evidence>
<dbReference type="PANTHER" id="PTHR46169">
    <property type="entry name" value="DNA REPLICATION-RELATED ELEMENT FACTOR, ISOFORM A"/>
    <property type="match status" value="1"/>
</dbReference>
<evidence type="ECO:0000313" key="2">
    <source>
        <dbReference type="Proteomes" id="UP000439903"/>
    </source>
</evidence>
<dbReference type="InterPro" id="IPR012337">
    <property type="entry name" value="RNaseH-like_sf"/>
</dbReference>
<dbReference type="GO" id="GO:0006357">
    <property type="term" value="P:regulation of transcription by RNA polymerase II"/>
    <property type="evidence" value="ECO:0007669"/>
    <property type="project" value="TreeGrafter"/>
</dbReference>
<dbReference type="PANTHER" id="PTHR46169:SF15">
    <property type="entry name" value="INNER CENTROMERE PROTEIN A-LIKE ISOFORM X1-RELATED"/>
    <property type="match status" value="1"/>
</dbReference>
<comment type="caution">
    <text evidence="1">The sequence shown here is derived from an EMBL/GenBank/DDBJ whole genome shotgun (WGS) entry which is preliminary data.</text>
</comment>
<reference evidence="1 2" key="1">
    <citation type="journal article" date="2019" name="Environ. Microbiol.">
        <title>At the nexus of three kingdoms: the genome of the mycorrhizal fungus Gigaspora margarita provides insights into plant, endobacterial and fungal interactions.</title>
        <authorList>
            <person name="Venice F."/>
            <person name="Ghignone S."/>
            <person name="Salvioli di Fossalunga A."/>
            <person name="Amselem J."/>
            <person name="Novero M."/>
            <person name="Xianan X."/>
            <person name="Sedzielewska Toro K."/>
            <person name="Morin E."/>
            <person name="Lipzen A."/>
            <person name="Grigoriev I.V."/>
            <person name="Henrissat B."/>
            <person name="Martin F.M."/>
            <person name="Bonfante P."/>
        </authorList>
    </citation>
    <scope>NUCLEOTIDE SEQUENCE [LARGE SCALE GENOMIC DNA]</scope>
    <source>
        <strain evidence="1 2">BEG34</strain>
    </source>
</reference>
<dbReference type="Proteomes" id="UP000439903">
    <property type="component" value="Unassembled WGS sequence"/>
</dbReference>
<sequence length="103" mass="11742">MLSNNEFQDIRDLVDLLYPFDKATEIFSGSNYATLCIMVPTIEELINHLNNINSESCVINEVRDTILDNLSSRWSPSPKYGLFASFLDPRFKNLSFCSTVSIK</sequence>
<dbReference type="AlphaFoldDB" id="A0A8H3XAX8"/>
<keyword evidence="2" id="KW-1185">Reference proteome</keyword>
<dbReference type="SUPFAM" id="SSF53098">
    <property type="entry name" value="Ribonuclease H-like"/>
    <property type="match status" value="1"/>
</dbReference>
<dbReference type="EMBL" id="WTPW01001528">
    <property type="protein sequence ID" value="KAF0430079.1"/>
    <property type="molecule type" value="Genomic_DNA"/>
</dbReference>
<accession>A0A8H3XAX8</accession>
<organism evidence="1 2">
    <name type="scientific">Gigaspora margarita</name>
    <dbReference type="NCBI Taxonomy" id="4874"/>
    <lineage>
        <taxon>Eukaryota</taxon>
        <taxon>Fungi</taxon>
        <taxon>Fungi incertae sedis</taxon>
        <taxon>Mucoromycota</taxon>
        <taxon>Glomeromycotina</taxon>
        <taxon>Glomeromycetes</taxon>
        <taxon>Diversisporales</taxon>
        <taxon>Gigasporaceae</taxon>
        <taxon>Gigaspora</taxon>
    </lineage>
</organism>
<dbReference type="GO" id="GO:0005634">
    <property type="term" value="C:nucleus"/>
    <property type="evidence" value="ECO:0007669"/>
    <property type="project" value="TreeGrafter"/>
</dbReference>
<name>A0A8H3XAX8_GIGMA</name>
<dbReference type="InterPro" id="IPR052717">
    <property type="entry name" value="Vacuolar_transposase_reg"/>
</dbReference>